<feature type="transmembrane region" description="Helical" evidence="9">
    <location>
        <begin position="217"/>
        <end position="238"/>
    </location>
</feature>
<dbReference type="EMBL" id="JAGSOH010000078">
    <property type="protein sequence ID" value="MBR7829230.1"/>
    <property type="molecule type" value="Genomic_DNA"/>
</dbReference>
<dbReference type="InterPro" id="IPR037185">
    <property type="entry name" value="EmrE-like"/>
</dbReference>
<feature type="transmembrane region" description="Helical" evidence="9">
    <location>
        <begin position="136"/>
        <end position="153"/>
    </location>
</feature>
<evidence type="ECO:0000256" key="8">
    <source>
        <dbReference type="SAM" id="MobiDB-lite"/>
    </source>
</evidence>
<proteinExistence type="inferred from homology"/>
<feature type="transmembrane region" description="Helical" evidence="9">
    <location>
        <begin position="81"/>
        <end position="101"/>
    </location>
</feature>
<accession>A0A941II42</accession>
<feature type="domain" description="EamA" evidence="10">
    <location>
        <begin position="16"/>
        <end position="149"/>
    </location>
</feature>
<evidence type="ECO:0000256" key="7">
    <source>
        <dbReference type="ARBA" id="ARBA00023136"/>
    </source>
</evidence>
<name>A0A941II42_9ACTN</name>
<keyword evidence="4" id="KW-1003">Cell membrane</keyword>
<keyword evidence="6 9" id="KW-1133">Transmembrane helix</keyword>
<dbReference type="Proteomes" id="UP000676325">
    <property type="component" value="Unassembled WGS sequence"/>
</dbReference>
<feature type="transmembrane region" description="Helical" evidence="9">
    <location>
        <begin position="275"/>
        <end position="293"/>
    </location>
</feature>
<feature type="transmembrane region" description="Helical" evidence="9">
    <location>
        <begin position="50"/>
        <end position="69"/>
    </location>
</feature>
<keyword evidence="12" id="KW-1185">Reference proteome</keyword>
<feature type="transmembrane region" description="Helical" evidence="9">
    <location>
        <begin position="107"/>
        <end position="129"/>
    </location>
</feature>
<evidence type="ECO:0000256" key="9">
    <source>
        <dbReference type="SAM" id="Phobius"/>
    </source>
</evidence>
<evidence type="ECO:0000256" key="2">
    <source>
        <dbReference type="ARBA" id="ARBA00007362"/>
    </source>
</evidence>
<feature type="transmembrane region" description="Helical" evidence="9">
    <location>
        <begin position="20"/>
        <end position="38"/>
    </location>
</feature>
<evidence type="ECO:0000256" key="6">
    <source>
        <dbReference type="ARBA" id="ARBA00022989"/>
    </source>
</evidence>
<dbReference type="SUPFAM" id="SSF103481">
    <property type="entry name" value="Multidrug resistance efflux transporter EmrE"/>
    <property type="match status" value="2"/>
</dbReference>
<organism evidence="11 12">
    <name type="scientific">Actinospica acidithermotolerans</name>
    <dbReference type="NCBI Taxonomy" id="2828514"/>
    <lineage>
        <taxon>Bacteria</taxon>
        <taxon>Bacillati</taxon>
        <taxon>Actinomycetota</taxon>
        <taxon>Actinomycetes</taxon>
        <taxon>Catenulisporales</taxon>
        <taxon>Actinospicaceae</taxon>
        <taxon>Actinospica</taxon>
    </lineage>
</organism>
<evidence type="ECO:0000256" key="5">
    <source>
        <dbReference type="ARBA" id="ARBA00022692"/>
    </source>
</evidence>
<reference evidence="11" key="1">
    <citation type="submission" date="2021-04" db="EMBL/GenBank/DDBJ databases">
        <title>Genome based classification of Actinospica acidithermotolerans sp. nov., an actinobacterium isolated from an Indonesian hot spring.</title>
        <authorList>
            <person name="Kusuma A.B."/>
            <person name="Putra K.E."/>
            <person name="Nafisah S."/>
            <person name="Loh J."/>
            <person name="Nouioui I."/>
            <person name="Goodfellow M."/>
        </authorList>
    </citation>
    <scope>NUCLEOTIDE SEQUENCE</scope>
    <source>
        <strain evidence="11">MGRD01-02</strain>
    </source>
</reference>
<comment type="subcellular location">
    <subcellularLocation>
        <location evidence="1">Cell membrane</location>
        <topology evidence="1">Multi-pass membrane protein</topology>
    </subcellularLocation>
</comment>
<dbReference type="GO" id="GO:0005886">
    <property type="term" value="C:plasma membrane"/>
    <property type="evidence" value="ECO:0007669"/>
    <property type="project" value="UniProtKB-SubCell"/>
</dbReference>
<evidence type="ECO:0000256" key="1">
    <source>
        <dbReference type="ARBA" id="ARBA00004651"/>
    </source>
</evidence>
<evidence type="ECO:0000256" key="4">
    <source>
        <dbReference type="ARBA" id="ARBA00022475"/>
    </source>
</evidence>
<comment type="similarity">
    <text evidence="2">Belongs to the EamA transporter family.</text>
</comment>
<dbReference type="PANTHER" id="PTHR22911:SF137">
    <property type="entry name" value="SOLUTE CARRIER FAMILY 35 MEMBER G2-RELATED"/>
    <property type="match status" value="1"/>
</dbReference>
<dbReference type="Pfam" id="PF00892">
    <property type="entry name" value="EamA"/>
    <property type="match status" value="1"/>
</dbReference>
<evidence type="ECO:0000259" key="10">
    <source>
        <dbReference type="Pfam" id="PF00892"/>
    </source>
</evidence>
<keyword evidence="7 9" id="KW-0472">Membrane</keyword>
<keyword evidence="3" id="KW-0813">Transport</keyword>
<dbReference type="InterPro" id="IPR004626">
    <property type="entry name" value="RarD"/>
</dbReference>
<evidence type="ECO:0000313" key="12">
    <source>
        <dbReference type="Proteomes" id="UP000676325"/>
    </source>
</evidence>
<sequence>MRNKRITLAPVTERRRGLIFGFGAYGIWGLFPLYWPLLEPAGAGEILASRMVWSLVSVIVVLAAMRHGGWLKPLLRSPRKLLLLLGASACITVNWGVYIWAVNAGHVIDAALGYFLNPLVTVLFGVLILHERLRRAQWLAVGIGAMAVVELALGAGHLPWIALVLACSFGTYGLLKKLAAVPALESMAIESGYQFLPALGFLIYLQVSGTAAYGHAAWHVTFLLTLAGAVTLIPLLLFAGATNRLPLSTIGLLQFLTPVLQLLCGVLVNHETAPGAEWIGFGIVWVALAVLTADGLRQARATRAAGARTAEALAVAQASGAGSTPSSTSSASLLPKPSA</sequence>
<feature type="region of interest" description="Disordered" evidence="8">
    <location>
        <begin position="318"/>
        <end position="339"/>
    </location>
</feature>
<dbReference type="RefSeq" id="WP_212520368.1">
    <property type="nucleotide sequence ID" value="NZ_JAGSOH010000078.1"/>
</dbReference>
<protein>
    <submittedName>
        <fullName evidence="11">EamA family transporter RarD</fullName>
    </submittedName>
</protein>
<evidence type="ECO:0000313" key="11">
    <source>
        <dbReference type="EMBL" id="MBR7829230.1"/>
    </source>
</evidence>
<dbReference type="AlphaFoldDB" id="A0A941II42"/>
<gene>
    <name evidence="11" type="primary">rarD</name>
    <name evidence="11" type="ORF">KDK95_23180</name>
</gene>
<feature type="transmembrane region" description="Helical" evidence="9">
    <location>
        <begin position="159"/>
        <end position="175"/>
    </location>
</feature>
<dbReference type="InterPro" id="IPR000620">
    <property type="entry name" value="EamA_dom"/>
</dbReference>
<keyword evidence="5 9" id="KW-0812">Transmembrane</keyword>
<dbReference type="NCBIfam" id="TIGR00688">
    <property type="entry name" value="rarD"/>
    <property type="match status" value="1"/>
</dbReference>
<dbReference type="PANTHER" id="PTHR22911">
    <property type="entry name" value="ACYL-MALONYL CONDENSING ENZYME-RELATED"/>
    <property type="match status" value="1"/>
</dbReference>
<comment type="caution">
    <text evidence="11">The sequence shown here is derived from an EMBL/GenBank/DDBJ whole genome shotgun (WGS) entry which is preliminary data.</text>
</comment>
<feature type="transmembrane region" description="Helical" evidence="9">
    <location>
        <begin position="250"/>
        <end position="269"/>
    </location>
</feature>
<evidence type="ECO:0000256" key="3">
    <source>
        <dbReference type="ARBA" id="ARBA00022448"/>
    </source>
</evidence>